<evidence type="ECO:0000259" key="1">
    <source>
        <dbReference type="Pfam" id="PF13200"/>
    </source>
</evidence>
<protein>
    <recommendedName>
        <fullName evidence="1">DUF4015 domain-containing protein</fullName>
    </recommendedName>
</protein>
<organism evidence="2 3">
    <name type="scientific">Methanobrevibacter oralis</name>
    <dbReference type="NCBI Taxonomy" id="66851"/>
    <lineage>
        <taxon>Archaea</taxon>
        <taxon>Methanobacteriati</taxon>
        <taxon>Methanobacteriota</taxon>
        <taxon>Methanomada group</taxon>
        <taxon>Methanobacteria</taxon>
        <taxon>Methanobacteriales</taxon>
        <taxon>Methanobacteriaceae</taxon>
        <taxon>Methanobrevibacter</taxon>
    </lineage>
</organism>
<sequence length="307" mass="34909">MRKTDKNGIATLNIKLKKGSYKISYSFSKTSTYKSSKESYKLKVKSSMASNNGIWLLSSDMDDINLNKLSKYHTKHIFLNAYALERHGKVKVESFIKDAKRHGIKVHIWMQVFYEGGKWISPVNKDGSYNYKFMNQKIKSAKQYANLKGVAGVHFDYLRFPGNAYKHTNGVNAINYFTKKCSNAVHKINYKIVVSAAVMPEPSSMKKYYGQDIPKISKSLDVIIPMVYKGNYNQGSSWIKKITSSFITQSKHAKIWTGIQTYQSDYKTTKLSTKSLLKDAKAAANGGARGVILFRYGLYNNINFNKI</sequence>
<keyword evidence="3" id="KW-1185">Reference proteome</keyword>
<dbReference type="Gene3D" id="3.20.20.80">
    <property type="entry name" value="Glycosidases"/>
    <property type="match status" value="1"/>
</dbReference>
<evidence type="ECO:0000313" key="2">
    <source>
        <dbReference type="EMBL" id="KZX13239.1"/>
    </source>
</evidence>
<name>A0A166BEN2_METOA</name>
<dbReference type="Proteomes" id="UP000077428">
    <property type="component" value="Unassembled WGS sequence"/>
</dbReference>
<proteinExistence type="predicted"/>
<dbReference type="InterPro" id="IPR017853">
    <property type="entry name" value="GH"/>
</dbReference>
<gene>
    <name evidence="2" type="ORF">MBORA_07890</name>
</gene>
<feature type="domain" description="DUF4015" evidence="1">
    <location>
        <begin position="117"/>
        <end position="242"/>
    </location>
</feature>
<accession>A0A166BEN2</accession>
<comment type="caution">
    <text evidence="2">The sequence shown here is derived from an EMBL/GenBank/DDBJ whole genome shotgun (WGS) entry which is preliminary data.</text>
</comment>
<dbReference type="AlphaFoldDB" id="A0A166BEN2"/>
<dbReference type="RefSeq" id="WP_052331821.1">
    <property type="nucleotide sequence ID" value="NZ_CABMAB010000023.1"/>
</dbReference>
<dbReference type="Pfam" id="PF13200">
    <property type="entry name" value="DUF4015"/>
    <property type="match status" value="1"/>
</dbReference>
<evidence type="ECO:0000313" key="3">
    <source>
        <dbReference type="Proteomes" id="UP000077428"/>
    </source>
</evidence>
<dbReference type="PATRIC" id="fig|66851.6.peg.867"/>
<reference evidence="3" key="1">
    <citation type="journal article" date="2016" name="Genome Announc.">
        <title>Draft Genome Sequences of Methanobrevibacter curvatus DSM11111, Methanobrevibacter cuticularis DSM11139, Methanobrevibacter filiformis DSM11501, and Methanobrevibacter oralis DSM7256.</title>
        <authorList>
            <person name="Poehlein A."/>
            <person name="Seedorf H."/>
        </authorList>
    </citation>
    <scope>NUCLEOTIDE SEQUENCE [LARGE SCALE GENOMIC DNA]</scope>
    <source>
        <strain evidence="3">DSM 7256 / JCM 30027 / ZR</strain>
    </source>
</reference>
<dbReference type="OrthoDB" id="18481at2157"/>
<dbReference type="InterPro" id="IPR025275">
    <property type="entry name" value="DUF4015"/>
</dbReference>
<dbReference type="SUPFAM" id="SSF51445">
    <property type="entry name" value="(Trans)glycosidases"/>
    <property type="match status" value="1"/>
</dbReference>
<dbReference type="EMBL" id="LWMU01000055">
    <property type="protein sequence ID" value="KZX13239.1"/>
    <property type="molecule type" value="Genomic_DNA"/>
</dbReference>